<keyword evidence="2" id="KW-1185">Reference proteome</keyword>
<accession>A0A518BFS9</accession>
<evidence type="ECO:0000313" key="1">
    <source>
        <dbReference type="EMBL" id="QDU65816.1"/>
    </source>
</evidence>
<dbReference type="KEGG" id="pbap:Pla133_08820"/>
<proteinExistence type="predicted"/>
<sequence>MTLPTKRARVEGLLREGSGATNQRCADCGGDLS</sequence>
<dbReference type="AlphaFoldDB" id="A0A518BFS9"/>
<organism evidence="1 2">
    <name type="scientific">Engelhardtia mirabilis</name>
    <dbReference type="NCBI Taxonomy" id="2528011"/>
    <lineage>
        <taxon>Bacteria</taxon>
        <taxon>Pseudomonadati</taxon>
        <taxon>Planctomycetota</taxon>
        <taxon>Planctomycetia</taxon>
        <taxon>Planctomycetia incertae sedis</taxon>
        <taxon>Engelhardtia</taxon>
    </lineage>
</organism>
<dbReference type="EMBL" id="CP036287">
    <property type="protein sequence ID" value="QDU65816.1"/>
    <property type="molecule type" value="Genomic_DNA"/>
</dbReference>
<reference evidence="1 2" key="1">
    <citation type="submission" date="2019-02" db="EMBL/GenBank/DDBJ databases">
        <title>Deep-cultivation of Planctomycetes and their phenomic and genomic characterization uncovers novel biology.</title>
        <authorList>
            <person name="Wiegand S."/>
            <person name="Jogler M."/>
            <person name="Boedeker C."/>
            <person name="Pinto D."/>
            <person name="Vollmers J."/>
            <person name="Rivas-Marin E."/>
            <person name="Kohn T."/>
            <person name="Peeters S.H."/>
            <person name="Heuer A."/>
            <person name="Rast P."/>
            <person name="Oberbeckmann S."/>
            <person name="Bunk B."/>
            <person name="Jeske O."/>
            <person name="Meyerdierks A."/>
            <person name="Storesund J.E."/>
            <person name="Kallscheuer N."/>
            <person name="Luecker S."/>
            <person name="Lage O.M."/>
            <person name="Pohl T."/>
            <person name="Merkel B.J."/>
            <person name="Hornburger P."/>
            <person name="Mueller R.-W."/>
            <person name="Bruemmer F."/>
            <person name="Labrenz M."/>
            <person name="Spormann A.M."/>
            <person name="Op den Camp H."/>
            <person name="Overmann J."/>
            <person name="Amann R."/>
            <person name="Jetten M.S.M."/>
            <person name="Mascher T."/>
            <person name="Medema M.H."/>
            <person name="Devos D.P."/>
            <person name="Kaster A.-K."/>
            <person name="Ovreas L."/>
            <person name="Rohde M."/>
            <person name="Galperin M.Y."/>
            <person name="Jogler C."/>
        </authorList>
    </citation>
    <scope>NUCLEOTIDE SEQUENCE [LARGE SCALE GENOMIC DNA]</scope>
    <source>
        <strain evidence="1 2">Pla133</strain>
    </source>
</reference>
<dbReference type="Proteomes" id="UP000316921">
    <property type="component" value="Chromosome"/>
</dbReference>
<protein>
    <submittedName>
        <fullName evidence="1">Uncharacterized protein</fullName>
    </submittedName>
</protein>
<gene>
    <name evidence="1" type="ORF">Pla133_08820</name>
</gene>
<name>A0A518BFS9_9BACT</name>
<evidence type="ECO:0000313" key="2">
    <source>
        <dbReference type="Proteomes" id="UP000316921"/>
    </source>
</evidence>